<evidence type="ECO:0000313" key="2">
    <source>
        <dbReference type="Proteomes" id="UP000663505"/>
    </source>
</evidence>
<dbReference type="KEGG" id="afx:JZ786_05750"/>
<dbReference type="AlphaFoldDB" id="A0A9X7W0K2"/>
<organism evidence="1 2">
    <name type="scientific">Alicyclobacillus mengziensis</name>
    <dbReference type="NCBI Taxonomy" id="2931921"/>
    <lineage>
        <taxon>Bacteria</taxon>
        <taxon>Bacillati</taxon>
        <taxon>Bacillota</taxon>
        <taxon>Bacilli</taxon>
        <taxon>Bacillales</taxon>
        <taxon>Alicyclobacillaceae</taxon>
        <taxon>Alicyclobacillus</taxon>
    </lineage>
</organism>
<dbReference type="Proteomes" id="UP000663505">
    <property type="component" value="Chromosome"/>
</dbReference>
<protein>
    <submittedName>
        <fullName evidence="1">Uncharacterized protein</fullName>
    </submittedName>
</protein>
<proteinExistence type="predicted"/>
<dbReference type="RefSeq" id="WP_206657826.1">
    <property type="nucleotide sequence ID" value="NZ_CP071182.1"/>
</dbReference>
<accession>A0A9X7W0K2</accession>
<reference evidence="1 2" key="1">
    <citation type="submission" date="2021-02" db="EMBL/GenBank/DDBJ databases">
        <title>Alicyclobacillus curvatus sp. nov. and Alicyclobacillus mengziensis sp. nov., two acidophilic bacteria isolated from acid mine drainage.</title>
        <authorList>
            <person name="Huang Y."/>
        </authorList>
    </citation>
    <scope>NUCLEOTIDE SEQUENCE [LARGE SCALE GENOMIC DNA]</scope>
    <source>
        <strain evidence="1 2">S30H14</strain>
    </source>
</reference>
<sequence>MRLQNIREAIDCIEHDIFLHSLFPKEPNVLFDLLQQISNLKEDFIRCRFIGEDVELLEDTRFRLLELGLNTEILLSELAGHKTREQVRQLEELYLTTI</sequence>
<dbReference type="EMBL" id="CP071182">
    <property type="protein sequence ID" value="QSO48491.1"/>
    <property type="molecule type" value="Genomic_DNA"/>
</dbReference>
<keyword evidence="2" id="KW-1185">Reference proteome</keyword>
<evidence type="ECO:0000313" key="1">
    <source>
        <dbReference type="EMBL" id="QSO48491.1"/>
    </source>
</evidence>
<gene>
    <name evidence="1" type="ORF">JZ786_05750</name>
</gene>
<name>A0A9X7W0K2_9BACL</name>